<dbReference type="EMBL" id="MDYM01000003">
    <property type="protein sequence ID" value="OQD67860.1"/>
    <property type="molecule type" value="Genomic_DNA"/>
</dbReference>
<feature type="transmembrane region" description="Helical" evidence="7">
    <location>
        <begin position="85"/>
        <end position="108"/>
    </location>
</feature>
<accession>A0A1V6NT84</accession>
<dbReference type="InterPro" id="IPR052337">
    <property type="entry name" value="SAT4-like"/>
</dbReference>
<evidence type="ECO:0000256" key="2">
    <source>
        <dbReference type="ARBA" id="ARBA00022692"/>
    </source>
</evidence>
<evidence type="ECO:0000256" key="7">
    <source>
        <dbReference type="SAM" id="Phobius"/>
    </source>
</evidence>
<comment type="subcellular location">
    <subcellularLocation>
        <location evidence="1">Membrane</location>
        <topology evidence="1">Multi-pass membrane protein</topology>
    </subcellularLocation>
</comment>
<evidence type="ECO:0000256" key="3">
    <source>
        <dbReference type="ARBA" id="ARBA00022989"/>
    </source>
</evidence>
<sequence length="410" mass="45194">MVSLAGDRKSVLQGTWALGAVAIIMVVLRVFAKARLRHMGSDDVTTIASLGFALASSILFTIAILDYGFASGRPGVQEVTALQYYTITEICSVTSTCLGRIAFILYLLPVLSTRRLFKIGLWILFAMQIAANAVMISLILAQCHDIRGVWDPEYATDCMEDYIQLRFGYFLCFCNSSADFLLAVLPSYIFWDLKLKPMIKFSLMILTSLGLVATVAAIMKAVYLSDILTWDGTANAIDLTCWAMIECYLVIITATVPCLRSLVVSSVRQLFASDKSSTFPFTSSYRNKTTSVQRATNRVQTNPEASGSRQNFFSGARGEDMEMGTTRTSVNANDSDDGAGVTGEGIAKTVDISVTWEQGHRRDRVPYLSFSENQDPSPSPHTFFTRTNSSFYCNVGIGFYYRTVSCVSIL</sequence>
<feature type="transmembrane region" description="Helical" evidence="7">
    <location>
        <begin position="236"/>
        <end position="259"/>
    </location>
</feature>
<keyword evidence="3 7" id="KW-1133">Transmembrane helix</keyword>
<evidence type="ECO:0000313" key="9">
    <source>
        <dbReference type="EMBL" id="OQD67860.1"/>
    </source>
</evidence>
<feature type="transmembrane region" description="Helical" evidence="7">
    <location>
        <begin position="167"/>
        <end position="191"/>
    </location>
</feature>
<keyword evidence="4 7" id="KW-0472">Membrane</keyword>
<protein>
    <recommendedName>
        <fullName evidence="8">Rhodopsin domain-containing protein</fullName>
    </recommendedName>
</protein>
<evidence type="ECO:0000256" key="5">
    <source>
        <dbReference type="ARBA" id="ARBA00038359"/>
    </source>
</evidence>
<feature type="transmembrane region" description="Helical" evidence="7">
    <location>
        <begin position="203"/>
        <end position="224"/>
    </location>
</feature>
<dbReference type="PANTHER" id="PTHR33048">
    <property type="entry name" value="PTH11-LIKE INTEGRAL MEMBRANE PROTEIN (AFU_ORTHOLOGUE AFUA_5G11245)"/>
    <property type="match status" value="1"/>
</dbReference>
<dbReference type="Proteomes" id="UP000191408">
    <property type="component" value="Unassembled WGS sequence"/>
</dbReference>
<evidence type="ECO:0000259" key="8">
    <source>
        <dbReference type="Pfam" id="PF20684"/>
    </source>
</evidence>
<feature type="region of interest" description="Disordered" evidence="6">
    <location>
        <begin position="292"/>
        <end position="318"/>
    </location>
</feature>
<feature type="transmembrane region" description="Helical" evidence="7">
    <location>
        <begin position="120"/>
        <end position="141"/>
    </location>
</feature>
<evidence type="ECO:0000313" key="10">
    <source>
        <dbReference type="Proteomes" id="UP000191408"/>
    </source>
</evidence>
<dbReference type="AlphaFoldDB" id="A0A1V6NT84"/>
<dbReference type="OrthoDB" id="5429740at2759"/>
<reference evidence="10" key="1">
    <citation type="journal article" date="2017" name="Nat. Microbiol.">
        <title>Global analysis of biosynthetic gene clusters reveals vast potential of secondary metabolite production in Penicillium species.</title>
        <authorList>
            <person name="Nielsen J.C."/>
            <person name="Grijseels S."/>
            <person name="Prigent S."/>
            <person name="Ji B."/>
            <person name="Dainat J."/>
            <person name="Nielsen K.F."/>
            <person name="Frisvad J.C."/>
            <person name="Workman M."/>
            <person name="Nielsen J."/>
        </authorList>
    </citation>
    <scope>NUCLEOTIDE SEQUENCE [LARGE SCALE GENOMIC DNA]</scope>
    <source>
        <strain evidence="10">IBT 4502</strain>
    </source>
</reference>
<evidence type="ECO:0000256" key="4">
    <source>
        <dbReference type="ARBA" id="ARBA00023136"/>
    </source>
</evidence>
<comment type="similarity">
    <text evidence="5">Belongs to the SAT4 family.</text>
</comment>
<feature type="compositionally biased region" description="Polar residues" evidence="6">
    <location>
        <begin position="292"/>
        <end position="313"/>
    </location>
</feature>
<dbReference type="PANTHER" id="PTHR33048:SF155">
    <property type="entry name" value="INTEGRAL MEMBRANE PROTEIN"/>
    <property type="match status" value="1"/>
</dbReference>
<feature type="domain" description="Rhodopsin" evidence="8">
    <location>
        <begin position="28"/>
        <end position="263"/>
    </location>
</feature>
<keyword evidence="10" id="KW-1185">Reference proteome</keyword>
<dbReference type="InterPro" id="IPR049326">
    <property type="entry name" value="Rhodopsin_dom_fungi"/>
</dbReference>
<feature type="transmembrane region" description="Helical" evidence="7">
    <location>
        <begin position="44"/>
        <end position="65"/>
    </location>
</feature>
<feature type="transmembrane region" description="Helical" evidence="7">
    <location>
        <begin position="12"/>
        <end position="32"/>
    </location>
</feature>
<comment type="caution">
    <text evidence="9">The sequence shown here is derived from an EMBL/GenBank/DDBJ whole genome shotgun (WGS) entry which is preliminary data.</text>
</comment>
<proteinExistence type="inferred from homology"/>
<organism evidence="9 10">
    <name type="scientific">Penicillium polonicum</name>
    <dbReference type="NCBI Taxonomy" id="60169"/>
    <lineage>
        <taxon>Eukaryota</taxon>
        <taxon>Fungi</taxon>
        <taxon>Dikarya</taxon>
        <taxon>Ascomycota</taxon>
        <taxon>Pezizomycotina</taxon>
        <taxon>Eurotiomycetes</taxon>
        <taxon>Eurotiomycetidae</taxon>
        <taxon>Eurotiales</taxon>
        <taxon>Aspergillaceae</taxon>
        <taxon>Penicillium</taxon>
    </lineage>
</organism>
<keyword evidence="2 7" id="KW-0812">Transmembrane</keyword>
<dbReference type="GO" id="GO:0016020">
    <property type="term" value="C:membrane"/>
    <property type="evidence" value="ECO:0007669"/>
    <property type="project" value="UniProtKB-SubCell"/>
</dbReference>
<dbReference type="Pfam" id="PF20684">
    <property type="entry name" value="Fung_rhodopsin"/>
    <property type="match status" value="1"/>
</dbReference>
<gene>
    <name evidence="9" type="ORF">PENPOL_c003G03012</name>
</gene>
<evidence type="ECO:0000256" key="6">
    <source>
        <dbReference type="SAM" id="MobiDB-lite"/>
    </source>
</evidence>
<name>A0A1V6NT84_PENPO</name>
<evidence type="ECO:0000256" key="1">
    <source>
        <dbReference type="ARBA" id="ARBA00004141"/>
    </source>
</evidence>